<comment type="caution">
    <text evidence="1">The sequence shown here is derived from an EMBL/GenBank/DDBJ whole genome shotgun (WGS) entry which is preliminary data.</text>
</comment>
<sequence length="94" mass="9729">MAAIPGSPSGVRPATASTAINAYSTLTTMPLASIHHQNSLRLARPEKVAYFWKTRFTAGTKAMPECGQSSGGTWVLIVIGILPLAGVGPPGPRA</sequence>
<organism evidence="1 2">
    <name type="scientific">Microlunatus aurantiacus</name>
    <dbReference type="NCBI Taxonomy" id="446786"/>
    <lineage>
        <taxon>Bacteria</taxon>
        <taxon>Bacillati</taxon>
        <taxon>Actinomycetota</taxon>
        <taxon>Actinomycetes</taxon>
        <taxon>Propionibacteriales</taxon>
        <taxon>Propionibacteriaceae</taxon>
        <taxon>Microlunatus</taxon>
    </lineage>
</organism>
<dbReference type="EMBL" id="BAAAYX010000002">
    <property type="protein sequence ID" value="GAA3689990.1"/>
    <property type="molecule type" value="Genomic_DNA"/>
</dbReference>
<keyword evidence="2" id="KW-1185">Reference proteome</keyword>
<protein>
    <submittedName>
        <fullName evidence="1">Uncharacterized protein</fullName>
    </submittedName>
</protein>
<gene>
    <name evidence="1" type="ORF">GCM10022204_01030</name>
</gene>
<accession>A0ABP7CJC2</accession>
<evidence type="ECO:0000313" key="2">
    <source>
        <dbReference type="Proteomes" id="UP001500051"/>
    </source>
</evidence>
<name>A0ABP7CJC2_9ACTN</name>
<proteinExistence type="predicted"/>
<reference evidence="2" key="1">
    <citation type="journal article" date="2019" name="Int. J. Syst. Evol. Microbiol.">
        <title>The Global Catalogue of Microorganisms (GCM) 10K type strain sequencing project: providing services to taxonomists for standard genome sequencing and annotation.</title>
        <authorList>
            <consortium name="The Broad Institute Genomics Platform"/>
            <consortium name="The Broad Institute Genome Sequencing Center for Infectious Disease"/>
            <person name="Wu L."/>
            <person name="Ma J."/>
        </authorList>
    </citation>
    <scope>NUCLEOTIDE SEQUENCE [LARGE SCALE GENOMIC DNA]</scope>
    <source>
        <strain evidence="2">JCM 16548</strain>
    </source>
</reference>
<dbReference type="Proteomes" id="UP001500051">
    <property type="component" value="Unassembled WGS sequence"/>
</dbReference>
<evidence type="ECO:0000313" key="1">
    <source>
        <dbReference type="EMBL" id="GAA3689990.1"/>
    </source>
</evidence>